<organism evidence="3 4">
    <name type="scientific">Phototrophicus methaneseepsis</name>
    <dbReference type="NCBI Taxonomy" id="2710758"/>
    <lineage>
        <taxon>Bacteria</taxon>
        <taxon>Bacillati</taxon>
        <taxon>Chloroflexota</taxon>
        <taxon>Candidatus Thermofontia</taxon>
        <taxon>Phototrophicales</taxon>
        <taxon>Phototrophicaceae</taxon>
        <taxon>Phototrophicus</taxon>
    </lineage>
</organism>
<feature type="chain" id="PRO_5032527094" evidence="1">
    <location>
        <begin position="24"/>
        <end position="252"/>
    </location>
</feature>
<keyword evidence="4" id="KW-1185">Reference proteome</keyword>
<feature type="signal peptide" evidence="1">
    <location>
        <begin position="1"/>
        <end position="23"/>
    </location>
</feature>
<dbReference type="GO" id="GO:0016787">
    <property type="term" value="F:hydrolase activity"/>
    <property type="evidence" value="ECO:0007669"/>
    <property type="project" value="UniProtKB-KW"/>
</dbReference>
<dbReference type="KEGG" id="pmet:G4Y79_08570"/>
<dbReference type="SUPFAM" id="SSF53474">
    <property type="entry name" value="alpha/beta-Hydrolases"/>
    <property type="match status" value="1"/>
</dbReference>
<dbReference type="RefSeq" id="WP_195172475.1">
    <property type="nucleotide sequence ID" value="NZ_CP062983.1"/>
</dbReference>
<evidence type="ECO:0000313" key="4">
    <source>
        <dbReference type="Proteomes" id="UP000594468"/>
    </source>
</evidence>
<dbReference type="Gene3D" id="3.40.50.1820">
    <property type="entry name" value="alpha/beta hydrolase"/>
    <property type="match status" value="1"/>
</dbReference>
<evidence type="ECO:0000259" key="2">
    <source>
        <dbReference type="Pfam" id="PF02129"/>
    </source>
</evidence>
<dbReference type="InterPro" id="IPR000383">
    <property type="entry name" value="Xaa-Pro-like_dom"/>
</dbReference>
<proteinExistence type="predicted"/>
<name>A0A7S8ECE7_9CHLR</name>
<feature type="domain" description="Xaa-Pro dipeptidyl-peptidase-like" evidence="2">
    <location>
        <begin position="85"/>
        <end position="175"/>
    </location>
</feature>
<gene>
    <name evidence="3" type="ORF">G4Y79_08570</name>
</gene>
<dbReference type="Proteomes" id="UP000594468">
    <property type="component" value="Chromosome"/>
</dbReference>
<sequence length="252" mass="27282">MIRRWMIVACLMASLTLVGIVYAQDEASDVHAPPPTPEAIQLEPTRVVIDATDGLNLVGDFYVVDPARPTVLLLHELYTNRTSWQPMIGLLLGGGYNVLNVDLRGFGETRGDINWNQAIDDVVVWLNWLRTEGGVADSLSTMGSSIGSTLALRGCSADPACRTAIAISPGWSYYGVSLAPSLEEEFGERAALILYSQNDRWPALAVPQIEEVASEAIVLQAYPGNAHGMKFLAASHQTLVPLILDWLAQHGG</sequence>
<keyword evidence="3" id="KW-0378">Hydrolase</keyword>
<keyword evidence="1" id="KW-0732">Signal</keyword>
<dbReference type="EMBL" id="CP062983">
    <property type="protein sequence ID" value="QPC84412.1"/>
    <property type="molecule type" value="Genomic_DNA"/>
</dbReference>
<dbReference type="InterPro" id="IPR029058">
    <property type="entry name" value="AB_hydrolase_fold"/>
</dbReference>
<evidence type="ECO:0000313" key="3">
    <source>
        <dbReference type="EMBL" id="QPC84412.1"/>
    </source>
</evidence>
<reference evidence="3 4" key="1">
    <citation type="submission" date="2020-02" db="EMBL/GenBank/DDBJ databases">
        <authorList>
            <person name="Zheng R.K."/>
            <person name="Sun C.M."/>
        </authorList>
    </citation>
    <scope>NUCLEOTIDE SEQUENCE [LARGE SCALE GENOMIC DNA]</scope>
    <source>
        <strain evidence="4">rifampicinis</strain>
    </source>
</reference>
<accession>A0A7S8ECE7</accession>
<dbReference type="Pfam" id="PF02129">
    <property type="entry name" value="Peptidase_S15"/>
    <property type="match status" value="1"/>
</dbReference>
<dbReference type="AlphaFoldDB" id="A0A7S8ECE7"/>
<evidence type="ECO:0000256" key="1">
    <source>
        <dbReference type="SAM" id="SignalP"/>
    </source>
</evidence>
<protein>
    <submittedName>
        <fullName evidence="3">Alpha/beta fold hydrolase</fullName>
    </submittedName>
</protein>